<keyword evidence="2" id="KW-1185">Reference proteome</keyword>
<dbReference type="KEGG" id="dpx:DAPPUDRAFT_109697"/>
<evidence type="ECO:0000313" key="1">
    <source>
        <dbReference type="EMBL" id="EFX73604.1"/>
    </source>
</evidence>
<organism evidence="1 2">
    <name type="scientific">Daphnia pulex</name>
    <name type="common">Water flea</name>
    <dbReference type="NCBI Taxonomy" id="6669"/>
    <lineage>
        <taxon>Eukaryota</taxon>
        <taxon>Metazoa</taxon>
        <taxon>Ecdysozoa</taxon>
        <taxon>Arthropoda</taxon>
        <taxon>Crustacea</taxon>
        <taxon>Branchiopoda</taxon>
        <taxon>Diplostraca</taxon>
        <taxon>Cladocera</taxon>
        <taxon>Anomopoda</taxon>
        <taxon>Daphniidae</taxon>
        <taxon>Daphnia</taxon>
    </lineage>
</organism>
<gene>
    <name evidence="1" type="ORF">DAPPUDRAFT_109697</name>
</gene>
<reference evidence="1 2" key="1">
    <citation type="journal article" date="2011" name="Science">
        <title>The ecoresponsive genome of Daphnia pulex.</title>
        <authorList>
            <person name="Colbourne J.K."/>
            <person name="Pfrender M.E."/>
            <person name="Gilbert D."/>
            <person name="Thomas W.K."/>
            <person name="Tucker A."/>
            <person name="Oakley T.H."/>
            <person name="Tokishita S."/>
            <person name="Aerts A."/>
            <person name="Arnold G.J."/>
            <person name="Basu M.K."/>
            <person name="Bauer D.J."/>
            <person name="Caceres C.E."/>
            <person name="Carmel L."/>
            <person name="Casola C."/>
            <person name="Choi J.H."/>
            <person name="Detter J.C."/>
            <person name="Dong Q."/>
            <person name="Dusheyko S."/>
            <person name="Eads B.D."/>
            <person name="Frohlich T."/>
            <person name="Geiler-Samerotte K.A."/>
            <person name="Gerlach D."/>
            <person name="Hatcher P."/>
            <person name="Jogdeo S."/>
            <person name="Krijgsveld J."/>
            <person name="Kriventseva E.V."/>
            <person name="Kultz D."/>
            <person name="Laforsch C."/>
            <person name="Lindquist E."/>
            <person name="Lopez J."/>
            <person name="Manak J.R."/>
            <person name="Muller J."/>
            <person name="Pangilinan J."/>
            <person name="Patwardhan R.P."/>
            <person name="Pitluck S."/>
            <person name="Pritham E.J."/>
            <person name="Rechtsteiner A."/>
            <person name="Rho M."/>
            <person name="Rogozin I.B."/>
            <person name="Sakarya O."/>
            <person name="Salamov A."/>
            <person name="Schaack S."/>
            <person name="Shapiro H."/>
            <person name="Shiga Y."/>
            <person name="Skalitzky C."/>
            <person name="Smith Z."/>
            <person name="Souvorov A."/>
            <person name="Sung W."/>
            <person name="Tang Z."/>
            <person name="Tsuchiya D."/>
            <person name="Tu H."/>
            <person name="Vos H."/>
            <person name="Wang M."/>
            <person name="Wolf Y.I."/>
            <person name="Yamagata H."/>
            <person name="Yamada T."/>
            <person name="Ye Y."/>
            <person name="Shaw J.R."/>
            <person name="Andrews J."/>
            <person name="Crease T.J."/>
            <person name="Tang H."/>
            <person name="Lucas S.M."/>
            <person name="Robertson H.M."/>
            <person name="Bork P."/>
            <person name="Koonin E.V."/>
            <person name="Zdobnov E.M."/>
            <person name="Grigoriev I.V."/>
            <person name="Lynch M."/>
            <person name="Boore J.L."/>
        </authorList>
    </citation>
    <scope>NUCLEOTIDE SEQUENCE [LARGE SCALE GENOMIC DNA]</scope>
</reference>
<accession>E9H3X0</accession>
<dbReference type="Proteomes" id="UP000000305">
    <property type="component" value="Unassembled WGS sequence"/>
</dbReference>
<proteinExistence type="predicted"/>
<name>E9H3X0_DAPPU</name>
<dbReference type="AlphaFoldDB" id="E9H3X0"/>
<evidence type="ECO:0000313" key="2">
    <source>
        <dbReference type="Proteomes" id="UP000000305"/>
    </source>
</evidence>
<dbReference type="HOGENOM" id="CLU_1257209_0_0_1"/>
<dbReference type="InParanoid" id="E9H3X0"/>
<protein>
    <submittedName>
        <fullName evidence="1">Uncharacterized protein</fullName>
    </submittedName>
</protein>
<dbReference type="EMBL" id="GL732589">
    <property type="protein sequence ID" value="EFX73604.1"/>
    <property type="molecule type" value="Genomic_DNA"/>
</dbReference>
<sequence length="220" mass="25086">MCGTLSISYGKPQVRKKVILKVFTCETKQTIQGFTGFNFDKEIAGLISRIILELIAKSNKHFAVCNCKKKKGEAEHGAELIVILFYTLSEPLFSHENSDSEVDPMRHHLNIILLIFRDSLVNPLKTCIGVDLEWKYRPGERGTKIDDRTQFHCSLPHALKPDLDYVTWTNVSDRPDEWPLLVCVPEFLQGEVPTLSRSRLKMLISGYLTISAYTFTLPTR</sequence>